<evidence type="ECO:0000259" key="3">
    <source>
        <dbReference type="Pfam" id="PF05617"/>
    </source>
</evidence>
<dbReference type="GO" id="GO:0080155">
    <property type="term" value="P:regulation of double fertilization forming a zygote and endosperm"/>
    <property type="evidence" value="ECO:0007669"/>
    <property type="project" value="TreeGrafter"/>
</dbReference>
<dbReference type="GO" id="GO:0009567">
    <property type="term" value="P:double fertilization forming a zygote and endosperm"/>
    <property type="evidence" value="ECO:0007669"/>
    <property type="project" value="TreeGrafter"/>
</dbReference>
<dbReference type="GO" id="GO:2000008">
    <property type="term" value="P:regulation of protein localization to cell surface"/>
    <property type="evidence" value="ECO:0007669"/>
    <property type="project" value="TreeGrafter"/>
</dbReference>
<gene>
    <name evidence="4" type="ORF">BVC80_1739g42</name>
</gene>
<comment type="caution">
    <text evidence="4">The sequence shown here is derived from an EMBL/GenBank/DDBJ whole genome shotgun (WGS) entry which is preliminary data.</text>
</comment>
<dbReference type="InterPro" id="IPR008502">
    <property type="entry name" value="Prolamin-like"/>
</dbReference>
<evidence type="ECO:0000256" key="1">
    <source>
        <dbReference type="ARBA" id="ARBA00022729"/>
    </source>
</evidence>
<dbReference type="STRING" id="56857.A0A200Q7Y3"/>
<evidence type="ECO:0000256" key="2">
    <source>
        <dbReference type="SAM" id="SignalP"/>
    </source>
</evidence>
<dbReference type="GO" id="GO:0005576">
    <property type="term" value="C:extracellular region"/>
    <property type="evidence" value="ECO:0007669"/>
    <property type="project" value="TreeGrafter"/>
</dbReference>
<organism evidence="4 5">
    <name type="scientific">Macleaya cordata</name>
    <name type="common">Five-seeded plume-poppy</name>
    <name type="synonym">Bocconia cordata</name>
    <dbReference type="NCBI Taxonomy" id="56857"/>
    <lineage>
        <taxon>Eukaryota</taxon>
        <taxon>Viridiplantae</taxon>
        <taxon>Streptophyta</taxon>
        <taxon>Embryophyta</taxon>
        <taxon>Tracheophyta</taxon>
        <taxon>Spermatophyta</taxon>
        <taxon>Magnoliopsida</taxon>
        <taxon>Ranunculales</taxon>
        <taxon>Papaveraceae</taxon>
        <taxon>Papaveroideae</taxon>
        <taxon>Macleaya</taxon>
    </lineage>
</organism>
<name>A0A200Q7Y3_MACCD</name>
<dbReference type="InParanoid" id="A0A200Q7Y3"/>
<accession>A0A200Q7Y3</accession>
<keyword evidence="5" id="KW-1185">Reference proteome</keyword>
<protein>
    <submittedName>
        <fullName evidence="4">Prolamin-like domain</fullName>
    </submittedName>
</protein>
<reference evidence="4 5" key="1">
    <citation type="journal article" date="2017" name="Mol. Plant">
        <title>The Genome of Medicinal Plant Macleaya cordata Provides New Insights into Benzylisoquinoline Alkaloids Metabolism.</title>
        <authorList>
            <person name="Liu X."/>
            <person name="Liu Y."/>
            <person name="Huang P."/>
            <person name="Ma Y."/>
            <person name="Qing Z."/>
            <person name="Tang Q."/>
            <person name="Cao H."/>
            <person name="Cheng P."/>
            <person name="Zheng Y."/>
            <person name="Yuan Z."/>
            <person name="Zhou Y."/>
            <person name="Liu J."/>
            <person name="Tang Z."/>
            <person name="Zhuo Y."/>
            <person name="Zhang Y."/>
            <person name="Yu L."/>
            <person name="Huang J."/>
            <person name="Yang P."/>
            <person name="Peng Q."/>
            <person name="Zhang J."/>
            <person name="Jiang W."/>
            <person name="Zhang Z."/>
            <person name="Lin K."/>
            <person name="Ro D.K."/>
            <person name="Chen X."/>
            <person name="Xiong X."/>
            <person name="Shang Y."/>
            <person name="Huang S."/>
            <person name="Zeng J."/>
        </authorList>
    </citation>
    <scope>NUCLEOTIDE SEQUENCE [LARGE SCALE GENOMIC DNA]</scope>
    <source>
        <strain evidence="5">cv. BLH2017</strain>
        <tissue evidence="4">Root</tissue>
    </source>
</reference>
<sequence length="135" mass="14865">MAIIKLILVLVAIVSASHQGLLAEDHDHHQYSSQLIDELPFPLIGILPPRLVPGDVKKCWSSLESIEHCVDEIYESFLTNKFGCSPMCCKAVIQVTDNCWSKMLPFINTLFPSLLKDFCAKNIHGGGGGEVPAPY</sequence>
<keyword evidence="1 2" id="KW-0732">Signal</keyword>
<dbReference type="Proteomes" id="UP000195402">
    <property type="component" value="Unassembled WGS sequence"/>
</dbReference>
<evidence type="ECO:0000313" key="5">
    <source>
        <dbReference type="Proteomes" id="UP000195402"/>
    </source>
</evidence>
<dbReference type="AlphaFoldDB" id="A0A200Q7Y3"/>
<feature type="chain" id="PRO_5012735803" evidence="2">
    <location>
        <begin position="17"/>
        <end position="135"/>
    </location>
</feature>
<dbReference type="OrthoDB" id="1862203at2759"/>
<feature type="signal peptide" evidence="2">
    <location>
        <begin position="1"/>
        <end position="16"/>
    </location>
</feature>
<dbReference type="OMA" id="DIPRCIT"/>
<proteinExistence type="predicted"/>
<dbReference type="GO" id="GO:0031982">
    <property type="term" value="C:vesicle"/>
    <property type="evidence" value="ECO:0007669"/>
    <property type="project" value="TreeGrafter"/>
</dbReference>
<dbReference type="EMBL" id="MVGT01002786">
    <property type="protein sequence ID" value="OVA06555.1"/>
    <property type="molecule type" value="Genomic_DNA"/>
</dbReference>
<dbReference type="PANTHER" id="PTHR31181:SF67">
    <property type="entry name" value="PROLAMIN-LIKE PROTEIN (DUF1278)"/>
    <property type="match status" value="1"/>
</dbReference>
<evidence type="ECO:0000313" key="4">
    <source>
        <dbReference type="EMBL" id="OVA06555.1"/>
    </source>
</evidence>
<dbReference type="PANTHER" id="PTHR31181">
    <property type="entry name" value="EGG CELL-SECRETED PROTEIN 1.4"/>
    <property type="match status" value="1"/>
</dbReference>
<dbReference type="Pfam" id="PF05617">
    <property type="entry name" value="Prolamin_like"/>
    <property type="match status" value="1"/>
</dbReference>
<feature type="domain" description="Prolamin-like" evidence="3">
    <location>
        <begin position="58"/>
        <end position="119"/>
    </location>
</feature>